<dbReference type="Gene3D" id="3.40.50.720">
    <property type="entry name" value="NAD(P)-binding Rossmann-like Domain"/>
    <property type="match status" value="1"/>
</dbReference>
<dbReference type="EMBL" id="JAVRBK010000006">
    <property type="protein sequence ID" value="KAK5642200.1"/>
    <property type="molecule type" value="Genomic_DNA"/>
</dbReference>
<dbReference type="PANTHER" id="PTHR44229">
    <property type="entry name" value="15-HYDROXYPROSTAGLANDIN DEHYDROGENASE [NAD(+)]"/>
    <property type="match status" value="1"/>
</dbReference>
<dbReference type="PROSITE" id="PS00061">
    <property type="entry name" value="ADH_SHORT"/>
    <property type="match status" value="1"/>
</dbReference>
<protein>
    <recommendedName>
        <fullName evidence="6">Alcohol dehydrogenase</fullName>
    </recommendedName>
</protein>
<dbReference type="InterPro" id="IPR020904">
    <property type="entry name" value="Sc_DH/Rdtase_CS"/>
</dbReference>
<dbReference type="PRINTS" id="PR00081">
    <property type="entry name" value="GDHRDH"/>
</dbReference>
<evidence type="ECO:0008006" key="6">
    <source>
        <dbReference type="Google" id="ProtNLM"/>
    </source>
</evidence>
<dbReference type="Proteomes" id="UP001329430">
    <property type="component" value="Chromosome 6"/>
</dbReference>
<sequence length="272" mass="29929">MNGIYGKVALITGGAAGIGLHYAKELLRNGLRAVTLADVNEERGIEAVEDLTREFGSNKSLYVKTDVTDKEQFADAFERTVDKFKNIDILINNAGIMNDAIWEREIGINFVGTVIGCILGLHHYLPKYKTAKEGIIVNVASTTGLEVFGAIPIYVATKHAVIGLTQSWGTESHYKRAQVRFLALCPGPTDTTLALDGLDKNLGPAYQDIFRESQPFVTLQGSDYVAKGLIHAIVNGENGSIWVVEDSETPYEVVIPSRDKLRIMNYHDLELM</sequence>
<gene>
    <name evidence="4" type="ORF">RI129_008367</name>
</gene>
<dbReference type="PANTHER" id="PTHR44229:SF8">
    <property type="entry name" value="ALCOHOL DEHYDROGENASE-RELATED"/>
    <property type="match status" value="1"/>
</dbReference>
<reference evidence="4 5" key="1">
    <citation type="journal article" date="2024" name="Insects">
        <title>An Improved Chromosome-Level Genome Assembly of the Firefly Pyrocoelia pectoralis.</title>
        <authorList>
            <person name="Fu X."/>
            <person name="Meyer-Rochow V.B."/>
            <person name="Ballantyne L."/>
            <person name="Zhu X."/>
        </authorList>
    </citation>
    <scope>NUCLEOTIDE SEQUENCE [LARGE SCALE GENOMIC DNA]</scope>
    <source>
        <strain evidence="4">XCY_ONT2</strain>
    </source>
</reference>
<dbReference type="SUPFAM" id="SSF51735">
    <property type="entry name" value="NAD(P)-binding Rossmann-fold domains"/>
    <property type="match status" value="1"/>
</dbReference>
<dbReference type="FunFam" id="3.40.50.720:FF:000149">
    <property type="entry name" value="15-hydroxyprostaglandin dehydrogenase [NAD(+)]"/>
    <property type="match status" value="1"/>
</dbReference>
<name>A0AAN7ZDM7_9COLE</name>
<comment type="similarity">
    <text evidence="1 3">Belongs to the short-chain dehydrogenases/reductases (SDR) family.</text>
</comment>
<comment type="caution">
    <text evidence="4">The sequence shown here is derived from an EMBL/GenBank/DDBJ whole genome shotgun (WGS) entry which is preliminary data.</text>
</comment>
<dbReference type="Pfam" id="PF00106">
    <property type="entry name" value="adh_short"/>
    <property type="match status" value="1"/>
</dbReference>
<evidence type="ECO:0000256" key="1">
    <source>
        <dbReference type="ARBA" id="ARBA00006484"/>
    </source>
</evidence>
<dbReference type="InterPro" id="IPR036291">
    <property type="entry name" value="NAD(P)-bd_dom_sf"/>
</dbReference>
<organism evidence="4 5">
    <name type="scientific">Pyrocoelia pectoralis</name>
    <dbReference type="NCBI Taxonomy" id="417401"/>
    <lineage>
        <taxon>Eukaryota</taxon>
        <taxon>Metazoa</taxon>
        <taxon>Ecdysozoa</taxon>
        <taxon>Arthropoda</taxon>
        <taxon>Hexapoda</taxon>
        <taxon>Insecta</taxon>
        <taxon>Pterygota</taxon>
        <taxon>Neoptera</taxon>
        <taxon>Endopterygota</taxon>
        <taxon>Coleoptera</taxon>
        <taxon>Polyphaga</taxon>
        <taxon>Elateriformia</taxon>
        <taxon>Elateroidea</taxon>
        <taxon>Lampyridae</taxon>
        <taxon>Lampyrinae</taxon>
        <taxon>Pyrocoelia</taxon>
    </lineage>
</organism>
<keyword evidence="5" id="KW-1185">Reference proteome</keyword>
<evidence type="ECO:0000313" key="5">
    <source>
        <dbReference type="Proteomes" id="UP001329430"/>
    </source>
</evidence>
<keyword evidence="2" id="KW-0560">Oxidoreductase</keyword>
<dbReference type="InterPro" id="IPR002347">
    <property type="entry name" value="SDR_fam"/>
</dbReference>
<dbReference type="GO" id="GO:0005737">
    <property type="term" value="C:cytoplasm"/>
    <property type="evidence" value="ECO:0007669"/>
    <property type="project" value="TreeGrafter"/>
</dbReference>
<evidence type="ECO:0000256" key="2">
    <source>
        <dbReference type="ARBA" id="ARBA00023002"/>
    </source>
</evidence>
<evidence type="ECO:0000256" key="3">
    <source>
        <dbReference type="RuleBase" id="RU000363"/>
    </source>
</evidence>
<dbReference type="PRINTS" id="PR00080">
    <property type="entry name" value="SDRFAMILY"/>
</dbReference>
<dbReference type="AlphaFoldDB" id="A0AAN7ZDM7"/>
<proteinExistence type="inferred from homology"/>
<dbReference type="GO" id="GO:0016616">
    <property type="term" value="F:oxidoreductase activity, acting on the CH-OH group of donors, NAD or NADP as acceptor"/>
    <property type="evidence" value="ECO:0007669"/>
    <property type="project" value="TreeGrafter"/>
</dbReference>
<evidence type="ECO:0000313" key="4">
    <source>
        <dbReference type="EMBL" id="KAK5642200.1"/>
    </source>
</evidence>
<accession>A0AAN7ZDM7</accession>